<reference evidence="1" key="1">
    <citation type="journal article" date="2015" name="Nature">
        <title>Complex archaea that bridge the gap between prokaryotes and eukaryotes.</title>
        <authorList>
            <person name="Spang A."/>
            <person name="Saw J.H."/>
            <person name="Jorgensen S.L."/>
            <person name="Zaremba-Niedzwiedzka K."/>
            <person name="Martijn J."/>
            <person name="Lind A.E."/>
            <person name="van Eijk R."/>
            <person name="Schleper C."/>
            <person name="Guy L."/>
            <person name="Ettema T.J."/>
        </authorList>
    </citation>
    <scope>NUCLEOTIDE SEQUENCE</scope>
</reference>
<dbReference type="EMBL" id="LAZR01030137">
    <property type="protein sequence ID" value="KKL57525.1"/>
    <property type="molecule type" value="Genomic_DNA"/>
</dbReference>
<sequence length="60" mass="7140">MKRLRKLWGNPYSSYVEVNLDLSRWLIGFGWMRRINVPKWNCFTLHVNVGPFAVIFQVGE</sequence>
<accession>A0A0F9FJS8</accession>
<organism evidence="1">
    <name type="scientific">marine sediment metagenome</name>
    <dbReference type="NCBI Taxonomy" id="412755"/>
    <lineage>
        <taxon>unclassified sequences</taxon>
        <taxon>metagenomes</taxon>
        <taxon>ecological metagenomes</taxon>
    </lineage>
</organism>
<comment type="caution">
    <text evidence="1">The sequence shown here is derived from an EMBL/GenBank/DDBJ whole genome shotgun (WGS) entry which is preliminary data.</text>
</comment>
<proteinExistence type="predicted"/>
<evidence type="ECO:0000313" key="1">
    <source>
        <dbReference type="EMBL" id="KKL57525.1"/>
    </source>
</evidence>
<dbReference type="AlphaFoldDB" id="A0A0F9FJS8"/>
<protein>
    <submittedName>
        <fullName evidence="1">Uncharacterized protein</fullName>
    </submittedName>
</protein>
<name>A0A0F9FJS8_9ZZZZ</name>
<gene>
    <name evidence="1" type="ORF">LCGC14_2234540</name>
</gene>